<accession>A0ABP1RU14</accession>
<dbReference type="EMBL" id="CAXLJM020000109">
    <property type="protein sequence ID" value="CAL8135809.1"/>
    <property type="molecule type" value="Genomic_DNA"/>
</dbReference>
<gene>
    <name evidence="1" type="ORF">ODALV1_LOCUS26150</name>
</gene>
<dbReference type="Proteomes" id="UP001642540">
    <property type="component" value="Unassembled WGS sequence"/>
</dbReference>
<dbReference type="Gene3D" id="3.80.10.10">
    <property type="entry name" value="Ribonuclease Inhibitor"/>
    <property type="match status" value="1"/>
</dbReference>
<dbReference type="SUPFAM" id="SSF52047">
    <property type="entry name" value="RNI-like"/>
    <property type="match status" value="1"/>
</dbReference>
<protein>
    <recommendedName>
        <fullName evidence="3">F-box domain-containing protein</fullName>
    </recommendedName>
</protein>
<name>A0ABP1RU14_9HEXA</name>
<reference evidence="1 2" key="1">
    <citation type="submission" date="2024-08" db="EMBL/GenBank/DDBJ databases">
        <authorList>
            <person name="Cucini C."/>
            <person name="Frati F."/>
        </authorList>
    </citation>
    <scope>NUCLEOTIDE SEQUENCE [LARGE SCALE GENOMIC DNA]</scope>
</reference>
<dbReference type="InterPro" id="IPR032675">
    <property type="entry name" value="LRR_dom_sf"/>
</dbReference>
<proteinExistence type="predicted"/>
<organism evidence="1 2">
    <name type="scientific">Orchesella dallaii</name>
    <dbReference type="NCBI Taxonomy" id="48710"/>
    <lineage>
        <taxon>Eukaryota</taxon>
        <taxon>Metazoa</taxon>
        <taxon>Ecdysozoa</taxon>
        <taxon>Arthropoda</taxon>
        <taxon>Hexapoda</taxon>
        <taxon>Collembola</taxon>
        <taxon>Entomobryomorpha</taxon>
        <taxon>Entomobryoidea</taxon>
        <taxon>Orchesellidae</taxon>
        <taxon>Orchesellinae</taxon>
        <taxon>Orchesella</taxon>
    </lineage>
</organism>
<keyword evidence="2" id="KW-1185">Reference proteome</keyword>
<evidence type="ECO:0000313" key="1">
    <source>
        <dbReference type="EMBL" id="CAL8135809.1"/>
    </source>
</evidence>
<evidence type="ECO:0008006" key="3">
    <source>
        <dbReference type="Google" id="ProtNLM"/>
    </source>
</evidence>
<sequence>MGTIPKTQRIEDENVGAEALEIKNPLLNDAVLLNLFEVIPFNLEEFKKFRLVCKQWNKRANRRFRRNAWIHLYGSSDLVFNEDHHPRVNSRPAELEWIRNDSQILRQFLDCNVAFEKYEIHTFMPESLLGDTFWLQIGPTITHLKLSLDSEKLNVNDVRQVIFDKIPNLMYLFLKSYNFNILSNSSTKGNKDWEWEKEFAPPILRINKNLRELTIDHTGDAKKFPLSWKEFIGYYPNIKVLNLHLCNWDYELSYRWLRNFLEILISARERCGQHLMQLDSLNIMNINRIGFPIIPPSLEMIALLHKVVFPLTKLTLEVEWGRHADVVFKDILKIYAPTLQKLTVCRLYSTYLFPCEDTFTRGLDLKKLTELTLVGNICKDLYFLADLPNLKKLVTVDYWAMTKIEAERSVMRWCKLSSLRGPPDSRLRVIEQTNFSGREMIGVVLSNMETAILGPEVCNQVCVKSLAKLMPHLKTLQLGMTIDGFHTLCKEWNHLQHLTIDPMDLQELDLLGVKNEMKYCVPNITDLKDLKTFSVGPTSSNRGGPRANLTSDSITYGILALENLQDAFIGVEPDVSDELKSTLASRFPGMRTEPRRTSESAFD</sequence>
<evidence type="ECO:0000313" key="2">
    <source>
        <dbReference type="Proteomes" id="UP001642540"/>
    </source>
</evidence>
<comment type="caution">
    <text evidence="1">The sequence shown here is derived from an EMBL/GenBank/DDBJ whole genome shotgun (WGS) entry which is preliminary data.</text>
</comment>